<dbReference type="Proteomes" id="UP001221898">
    <property type="component" value="Unassembled WGS sequence"/>
</dbReference>
<evidence type="ECO:0000259" key="6">
    <source>
        <dbReference type="PROSITE" id="PS50262"/>
    </source>
</evidence>
<reference evidence="7" key="1">
    <citation type="journal article" date="2023" name="Science">
        <title>Genome structures resolve the early diversification of teleost fishes.</title>
        <authorList>
            <person name="Parey E."/>
            <person name="Louis A."/>
            <person name="Montfort J."/>
            <person name="Bouchez O."/>
            <person name="Roques C."/>
            <person name="Iampietro C."/>
            <person name="Lluch J."/>
            <person name="Castinel A."/>
            <person name="Donnadieu C."/>
            <person name="Desvignes T."/>
            <person name="Floi Bucao C."/>
            <person name="Jouanno E."/>
            <person name="Wen M."/>
            <person name="Mejri S."/>
            <person name="Dirks R."/>
            <person name="Jansen H."/>
            <person name="Henkel C."/>
            <person name="Chen W.J."/>
            <person name="Zahm M."/>
            <person name="Cabau C."/>
            <person name="Klopp C."/>
            <person name="Thompson A.W."/>
            <person name="Robinson-Rechavi M."/>
            <person name="Braasch I."/>
            <person name="Lecointre G."/>
            <person name="Bobe J."/>
            <person name="Postlethwait J.H."/>
            <person name="Berthelot C."/>
            <person name="Roest Crollius H."/>
            <person name="Guiguen Y."/>
        </authorList>
    </citation>
    <scope>NUCLEOTIDE SEQUENCE</scope>
    <source>
        <strain evidence="7">NC1722</strain>
    </source>
</reference>
<dbReference type="GO" id="GO:0016020">
    <property type="term" value="C:membrane"/>
    <property type="evidence" value="ECO:0007669"/>
    <property type="project" value="UniProtKB-SubCell"/>
</dbReference>
<protein>
    <recommendedName>
        <fullName evidence="6">G-protein coupled receptors family 1 profile domain-containing protein</fullName>
    </recommendedName>
</protein>
<feature type="compositionally biased region" description="Polar residues" evidence="5">
    <location>
        <begin position="130"/>
        <end position="164"/>
    </location>
</feature>
<sequence length="164" mass="18412">MDRKNNGLIIGALAVCWIPNQIRRLMTAARPKADWKLPYFKAYVVLHPIADTFFYLSSVLNPFLYNLSSRQFRQVFLQVLRCRLTIEHVNKRTLRSAAVDSTHSGRPLVPKSLRRGRSTLGENKPIALSTFRSPDSDASCTLSTDCSTEQSSALQSGTTSESYT</sequence>
<dbReference type="InterPro" id="IPR017452">
    <property type="entry name" value="GPCR_Rhodpsn_7TM"/>
</dbReference>
<dbReference type="AlphaFoldDB" id="A0AAD7W9G4"/>
<evidence type="ECO:0000256" key="1">
    <source>
        <dbReference type="ARBA" id="ARBA00004370"/>
    </source>
</evidence>
<feature type="region of interest" description="Disordered" evidence="5">
    <location>
        <begin position="129"/>
        <end position="164"/>
    </location>
</feature>
<comment type="caution">
    <text evidence="7">The sequence shown here is derived from an EMBL/GenBank/DDBJ whole genome shotgun (WGS) entry which is preliminary data.</text>
</comment>
<feature type="domain" description="G-protein coupled receptors family 1 profile" evidence="6">
    <location>
        <begin position="1"/>
        <end position="65"/>
    </location>
</feature>
<evidence type="ECO:0000256" key="4">
    <source>
        <dbReference type="ARBA" id="ARBA00023136"/>
    </source>
</evidence>
<dbReference type="SUPFAM" id="SSF81321">
    <property type="entry name" value="Family A G protein-coupled receptor-like"/>
    <property type="match status" value="1"/>
</dbReference>
<dbReference type="PANTHER" id="PTHR46752">
    <property type="entry name" value="G-PROTEIN COUPLED RECEPTOR 39"/>
    <property type="match status" value="1"/>
</dbReference>
<dbReference type="GO" id="GO:0004930">
    <property type="term" value="F:G protein-coupled receptor activity"/>
    <property type="evidence" value="ECO:0007669"/>
    <property type="project" value="InterPro"/>
</dbReference>
<gene>
    <name evidence="7" type="ORF">AAFF_G00134340</name>
</gene>
<dbReference type="Gene3D" id="1.20.1070.10">
    <property type="entry name" value="Rhodopsin 7-helix transmembrane proteins"/>
    <property type="match status" value="1"/>
</dbReference>
<evidence type="ECO:0000313" key="7">
    <source>
        <dbReference type="EMBL" id="KAJ8388408.1"/>
    </source>
</evidence>
<dbReference type="InterPro" id="IPR052676">
    <property type="entry name" value="Zinc-sensing_GPCR"/>
</dbReference>
<dbReference type="PROSITE" id="PS50262">
    <property type="entry name" value="G_PROTEIN_RECEP_F1_2"/>
    <property type="match status" value="1"/>
</dbReference>
<keyword evidence="8" id="KW-1185">Reference proteome</keyword>
<proteinExistence type="predicted"/>
<keyword evidence="2" id="KW-0812">Transmembrane</keyword>
<comment type="subcellular location">
    <subcellularLocation>
        <location evidence="1">Membrane</location>
    </subcellularLocation>
</comment>
<organism evidence="7 8">
    <name type="scientific">Aldrovandia affinis</name>
    <dbReference type="NCBI Taxonomy" id="143900"/>
    <lineage>
        <taxon>Eukaryota</taxon>
        <taxon>Metazoa</taxon>
        <taxon>Chordata</taxon>
        <taxon>Craniata</taxon>
        <taxon>Vertebrata</taxon>
        <taxon>Euteleostomi</taxon>
        <taxon>Actinopterygii</taxon>
        <taxon>Neopterygii</taxon>
        <taxon>Teleostei</taxon>
        <taxon>Notacanthiformes</taxon>
        <taxon>Halosauridae</taxon>
        <taxon>Aldrovandia</taxon>
    </lineage>
</organism>
<keyword evidence="3" id="KW-1133">Transmembrane helix</keyword>
<name>A0AAD7W9G4_9TELE</name>
<dbReference type="PANTHER" id="PTHR46752:SF1">
    <property type="entry name" value="G-PROTEIN COUPLED RECEPTOR 39"/>
    <property type="match status" value="1"/>
</dbReference>
<evidence type="ECO:0000256" key="2">
    <source>
        <dbReference type="ARBA" id="ARBA00022692"/>
    </source>
</evidence>
<evidence type="ECO:0000256" key="3">
    <source>
        <dbReference type="ARBA" id="ARBA00022989"/>
    </source>
</evidence>
<accession>A0AAD7W9G4</accession>
<evidence type="ECO:0000313" key="8">
    <source>
        <dbReference type="Proteomes" id="UP001221898"/>
    </source>
</evidence>
<dbReference type="PRINTS" id="PR00237">
    <property type="entry name" value="GPCRRHODOPSN"/>
</dbReference>
<evidence type="ECO:0000256" key="5">
    <source>
        <dbReference type="SAM" id="MobiDB-lite"/>
    </source>
</evidence>
<dbReference type="EMBL" id="JAINUG010000195">
    <property type="protein sequence ID" value="KAJ8388408.1"/>
    <property type="molecule type" value="Genomic_DNA"/>
</dbReference>
<keyword evidence="4" id="KW-0472">Membrane</keyword>
<dbReference type="InterPro" id="IPR000276">
    <property type="entry name" value="GPCR_Rhodpsn"/>
</dbReference>